<dbReference type="STRING" id="282301.A0A1I8H4P4"/>
<dbReference type="Proteomes" id="UP000095280">
    <property type="component" value="Unplaced"/>
</dbReference>
<dbReference type="WBParaSite" id="maker-uti_cns_0004258-snap-gene-0.2-mRNA-1">
    <property type="protein sequence ID" value="maker-uti_cns_0004258-snap-gene-0.2-mRNA-1"/>
    <property type="gene ID" value="maker-uti_cns_0004258-snap-gene-0.2"/>
</dbReference>
<evidence type="ECO:0000313" key="5">
    <source>
        <dbReference type="Proteomes" id="UP000095280"/>
    </source>
</evidence>
<dbReference type="PANTHER" id="PTHR15818:SF2">
    <property type="entry name" value="G-PATCH DOMAIN AND KOW MOTIFS-CONTAINING PROTEIN"/>
    <property type="match status" value="1"/>
</dbReference>
<dbReference type="PANTHER" id="PTHR15818">
    <property type="entry name" value="G PATCH AND KOW-CONTAINING"/>
    <property type="match status" value="1"/>
</dbReference>
<feature type="compositionally biased region" description="Acidic residues" evidence="3">
    <location>
        <begin position="170"/>
        <end position="180"/>
    </location>
</feature>
<protein>
    <submittedName>
        <fullName evidence="6 7">G-patch_2 domain-containing protein</fullName>
    </submittedName>
</protein>
<organism evidence="5 6">
    <name type="scientific">Macrostomum lignano</name>
    <dbReference type="NCBI Taxonomy" id="282301"/>
    <lineage>
        <taxon>Eukaryota</taxon>
        <taxon>Metazoa</taxon>
        <taxon>Spiralia</taxon>
        <taxon>Lophotrochozoa</taxon>
        <taxon>Platyhelminthes</taxon>
        <taxon>Rhabditophora</taxon>
        <taxon>Macrostomorpha</taxon>
        <taxon>Macrostomida</taxon>
        <taxon>Macrostomidae</taxon>
        <taxon>Macrostomum</taxon>
    </lineage>
</organism>
<evidence type="ECO:0000313" key="7">
    <source>
        <dbReference type="WBParaSite" id="maker-uti_cns_0008151-snap-gene-0.2-mRNA-1"/>
    </source>
</evidence>
<accession>A0A1I8H4P4</accession>
<dbReference type="WBParaSite" id="maker-uti_cns_0008151-snap-gene-0.2-mRNA-1">
    <property type="protein sequence ID" value="maker-uti_cns_0008151-snap-gene-0.2-mRNA-1"/>
    <property type="gene ID" value="maker-uti_cns_0008151-snap-gene-0.2"/>
</dbReference>
<feature type="domain" description="Spp2/MOS2 G-patch" evidence="4">
    <location>
        <begin position="175"/>
        <end position="229"/>
    </location>
</feature>
<evidence type="ECO:0000256" key="3">
    <source>
        <dbReference type="SAM" id="MobiDB-lite"/>
    </source>
</evidence>
<comment type="subcellular location">
    <subcellularLocation>
        <location evidence="1">Nucleus</location>
    </subcellularLocation>
</comment>
<keyword evidence="5" id="KW-1185">Reference proteome</keyword>
<dbReference type="GO" id="GO:0000398">
    <property type="term" value="P:mRNA splicing, via spliceosome"/>
    <property type="evidence" value="ECO:0007669"/>
    <property type="project" value="InterPro"/>
</dbReference>
<dbReference type="WBParaSite" id="maker-uti_cns_0047170-snap-gene-0.4-mRNA-1">
    <property type="protein sequence ID" value="maker-uti_cns_0047170-snap-gene-0.4-mRNA-1"/>
    <property type="gene ID" value="maker-uti_cns_0047170-snap-gene-0.4"/>
</dbReference>
<evidence type="ECO:0000259" key="4">
    <source>
        <dbReference type="Pfam" id="PF12656"/>
    </source>
</evidence>
<keyword evidence="2" id="KW-0539">Nucleus</keyword>
<evidence type="ECO:0000256" key="1">
    <source>
        <dbReference type="ARBA" id="ARBA00004123"/>
    </source>
</evidence>
<dbReference type="GO" id="GO:0005681">
    <property type="term" value="C:spliceosomal complex"/>
    <property type="evidence" value="ECO:0007669"/>
    <property type="project" value="TreeGrafter"/>
</dbReference>
<reference evidence="6 7" key="1">
    <citation type="submission" date="2016-11" db="UniProtKB">
        <authorList>
            <consortium name="WormBaseParasite"/>
        </authorList>
    </citation>
    <scope>IDENTIFICATION</scope>
</reference>
<proteinExistence type="predicted"/>
<dbReference type="OrthoDB" id="5577072at2759"/>
<dbReference type="Pfam" id="PF12656">
    <property type="entry name" value="G-patch_2"/>
    <property type="match status" value="1"/>
</dbReference>
<name>A0A1I8H4P4_9PLAT</name>
<dbReference type="InterPro" id="IPR045166">
    <property type="entry name" value="Spp2-like"/>
</dbReference>
<dbReference type="AlphaFoldDB" id="A0A1I8H4P4"/>
<evidence type="ECO:0000313" key="6">
    <source>
        <dbReference type="WBParaSite" id="maker-uti_cns_0004258-snap-gene-0.2-mRNA-1"/>
    </source>
</evidence>
<sequence length="459" mass="48558">MSVEPVEQPGASTTKVAFGFKRTKTGRLAGAAAAEVLVTEEQNRRQQPNQPVAELITAIEGDQVERLDGQAASGSAADLDSEPVVPLLADKRDWAAAAKRRRIEAAAAAEASEADQLTKASPAVLAILAECQNGSGTIGASSTNSTVDEVPLQTNQQQDSNNDHQARGEEDAEAEPEDADYNAVAVESFGLAALRGMGFKGTAEDLAKEASQREVRLRPRGLGLGADSADASGRQAAALASSAGADDAAAADLQWKPGTRCRVTAGRDAGHCGTLVSADSDASRWLVAVAQLSGRVKSYPLAALELIGQRQFDKDSRVMNAARVNQYRAEQSRRGWLRAGCLVKVCATGHRLYGRRLRVLDELRDGAAGRCVDGGDNDAGPAVEMSVGELETAVPRRRDVRVVVVRGTLAGKLGRTADDADRDDGLRRRGLVRVRLRDSGDIVKLAMDDVCEYRPPVSG</sequence>
<dbReference type="InterPro" id="IPR026822">
    <property type="entry name" value="Spp2/MOS2_G-patch"/>
</dbReference>
<feature type="region of interest" description="Disordered" evidence="3">
    <location>
        <begin position="153"/>
        <end position="181"/>
    </location>
</feature>
<evidence type="ECO:0000256" key="2">
    <source>
        <dbReference type="ARBA" id="ARBA00023242"/>
    </source>
</evidence>